<evidence type="ECO:0000313" key="2">
    <source>
        <dbReference type="Proteomes" id="UP000256690"/>
    </source>
</evidence>
<proteinExistence type="predicted"/>
<protein>
    <submittedName>
        <fullName evidence="1">Uncharacterized protein</fullName>
    </submittedName>
</protein>
<name>A0A3D8RXS7_9EURO</name>
<accession>A0A3D8RXS7</accession>
<evidence type="ECO:0000313" key="1">
    <source>
        <dbReference type="EMBL" id="RDW78867.1"/>
    </source>
</evidence>
<organism evidence="1 2">
    <name type="scientific">Aspergillus mulundensis</name>
    <dbReference type="NCBI Taxonomy" id="1810919"/>
    <lineage>
        <taxon>Eukaryota</taxon>
        <taxon>Fungi</taxon>
        <taxon>Dikarya</taxon>
        <taxon>Ascomycota</taxon>
        <taxon>Pezizomycotina</taxon>
        <taxon>Eurotiomycetes</taxon>
        <taxon>Eurotiomycetidae</taxon>
        <taxon>Eurotiales</taxon>
        <taxon>Aspergillaceae</taxon>
        <taxon>Aspergillus</taxon>
        <taxon>Aspergillus subgen. Nidulantes</taxon>
    </lineage>
</organism>
<reference evidence="1 2" key="1">
    <citation type="journal article" date="2018" name="IMA Fungus">
        <title>IMA Genome-F 9: Draft genome sequence of Annulohypoxylon stygium, Aspergillus mulundensis, Berkeleyomyces basicola (syn. Thielaviopsis basicola), Ceratocystis smalleyi, two Cercospora beticola strains, Coleophoma cylindrospora, Fusarium fracticaudum, Phialophora cf. hyalina, and Morchella septimelata.</title>
        <authorList>
            <person name="Wingfield B.D."/>
            <person name="Bills G.F."/>
            <person name="Dong Y."/>
            <person name="Huang W."/>
            <person name="Nel W.J."/>
            <person name="Swalarsk-Parry B.S."/>
            <person name="Vaghefi N."/>
            <person name="Wilken P.M."/>
            <person name="An Z."/>
            <person name="de Beer Z.W."/>
            <person name="De Vos L."/>
            <person name="Chen L."/>
            <person name="Duong T.A."/>
            <person name="Gao Y."/>
            <person name="Hammerbacher A."/>
            <person name="Kikkert J.R."/>
            <person name="Li Y."/>
            <person name="Li H."/>
            <person name="Li K."/>
            <person name="Li Q."/>
            <person name="Liu X."/>
            <person name="Ma X."/>
            <person name="Naidoo K."/>
            <person name="Pethybridge S.J."/>
            <person name="Sun J."/>
            <person name="Steenkamp E.T."/>
            <person name="van der Nest M.A."/>
            <person name="van Wyk S."/>
            <person name="Wingfield M.J."/>
            <person name="Xiong C."/>
            <person name="Yue Q."/>
            <person name="Zhang X."/>
        </authorList>
    </citation>
    <scope>NUCLEOTIDE SEQUENCE [LARGE SCALE GENOMIC DNA]</scope>
    <source>
        <strain evidence="1 2">DSM 5745</strain>
    </source>
</reference>
<dbReference type="OrthoDB" id="4480078at2759"/>
<dbReference type="EMBL" id="PVWQ01000006">
    <property type="protein sequence ID" value="RDW78867.1"/>
    <property type="molecule type" value="Genomic_DNA"/>
</dbReference>
<keyword evidence="2" id="KW-1185">Reference proteome</keyword>
<dbReference type="STRING" id="1810919.A0A3D8RXS7"/>
<sequence>MPTQRLARAIAYIATPTIATIYGVHLGLAHLETIYPALPPAAAGSEALRTPAKPSQHCAYVDIYAARIPLRALQAQSRCPDPRSNNKTALEEAWARSVLSSQLLRTESSLIGLFTKAHYDPGDLGQDGFSPDAKDRPRALLNGALTVQREPRENGNGLLVSWSMPDAPRLFFERIAAWGYPWRLMSGGRHEMSVSEPFRVQGGGEMVEVRFSAAHDYEVVLVEGALDEQKILPAWAVRLHRGYARLILHLAAREVQGGLG</sequence>
<dbReference type="Proteomes" id="UP000256690">
    <property type="component" value="Unassembled WGS sequence"/>
</dbReference>
<gene>
    <name evidence="1" type="ORF">DSM5745_05719</name>
</gene>
<dbReference type="GeneID" id="38116089"/>
<comment type="caution">
    <text evidence="1">The sequence shown here is derived from an EMBL/GenBank/DDBJ whole genome shotgun (WGS) entry which is preliminary data.</text>
</comment>
<dbReference type="RefSeq" id="XP_026603567.1">
    <property type="nucleotide sequence ID" value="XM_026747735.1"/>
</dbReference>
<dbReference type="AlphaFoldDB" id="A0A3D8RXS7"/>